<protein>
    <submittedName>
        <fullName evidence="1">Uncharacterized protein</fullName>
    </submittedName>
</protein>
<proteinExistence type="predicted"/>
<dbReference type="Proteomes" id="UP000887013">
    <property type="component" value="Unassembled WGS sequence"/>
</dbReference>
<gene>
    <name evidence="1" type="ORF">NPIL_113021</name>
</gene>
<comment type="caution">
    <text evidence="1">The sequence shown here is derived from an EMBL/GenBank/DDBJ whole genome shotgun (WGS) entry which is preliminary data.</text>
</comment>
<evidence type="ECO:0000313" key="1">
    <source>
        <dbReference type="EMBL" id="GFU00139.1"/>
    </source>
</evidence>
<reference evidence="1" key="1">
    <citation type="submission" date="2020-08" db="EMBL/GenBank/DDBJ databases">
        <title>Multicomponent nature underlies the extraordinary mechanical properties of spider dragline silk.</title>
        <authorList>
            <person name="Kono N."/>
            <person name="Nakamura H."/>
            <person name="Mori M."/>
            <person name="Yoshida Y."/>
            <person name="Ohtoshi R."/>
            <person name="Malay A.D."/>
            <person name="Moran D.A.P."/>
            <person name="Tomita M."/>
            <person name="Numata K."/>
            <person name="Arakawa K."/>
        </authorList>
    </citation>
    <scope>NUCLEOTIDE SEQUENCE</scope>
</reference>
<evidence type="ECO:0000313" key="2">
    <source>
        <dbReference type="Proteomes" id="UP000887013"/>
    </source>
</evidence>
<sequence length="140" mass="15745">MKLQACYSERKGPSRFLVISKGGMETKVRGLHLRCISPLSTLNQAISVSIMLASHHSTTVLGEKPRHGPELHRVHVILMYPSACNDLPGGFQRDPRGLPPPTKPAVRHERVSVIFRVSREEIELELKGRALLRIWDYSTT</sequence>
<accession>A0A8X6Q3G7</accession>
<name>A0A8X6Q3G7_NEPPI</name>
<keyword evidence="2" id="KW-1185">Reference proteome</keyword>
<dbReference type="EMBL" id="BMAW01027065">
    <property type="protein sequence ID" value="GFU00139.1"/>
    <property type="molecule type" value="Genomic_DNA"/>
</dbReference>
<dbReference type="AlphaFoldDB" id="A0A8X6Q3G7"/>
<organism evidence="1 2">
    <name type="scientific">Nephila pilipes</name>
    <name type="common">Giant wood spider</name>
    <name type="synonym">Nephila maculata</name>
    <dbReference type="NCBI Taxonomy" id="299642"/>
    <lineage>
        <taxon>Eukaryota</taxon>
        <taxon>Metazoa</taxon>
        <taxon>Ecdysozoa</taxon>
        <taxon>Arthropoda</taxon>
        <taxon>Chelicerata</taxon>
        <taxon>Arachnida</taxon>
        <taxon>Araneae</taxon>
        <taxon>Araneomorphae</taxon>
        <taxon>Entelegynae</taxon>
        <taxon>Araneoidea</taxon>
        <taxon>Nephilidae</taxon>
        <taxon>Nephila</taxon>
    </lineage>
</organism>